<keyword evidence="1" id="KW-0677">Repeat</keyword>
<dbReference type="Pfam" id="PF13499">
    <property type="entry name" value="EF-hand_7"/>
    <property type="match status" value="2"/>
</dbReference>
<dbReference type="SMART" id="SM00054">
    <property type="entry name" value="EFh"/>
    <property type="match status" value="4"/>
</dbReference>
<dbReference type="CDD" id="cd00051">
    <property type="entry name" value="EFh"/>
    <property type="match status" value="1"/>
</dbReference>
<dbReference type="GO" id="GO:0016460">
    <property type="term" value="C:myosin II complex"/>
    <property type="evidence" value="ECO:0007669"/>
    <property type="project" value="TreeGrafter"/>
</dbReference>
<dbReference type="InterPro" id="IPR002048">
    <property type="entry name" value="EF_hand_dom"/>
</dbReference>
<dbReference type="OrthoDB" id="26525at2759"/>
<dbReference type="OMA" id="YIEFIRM"/>
<name>A0A8W8I8G1_MAGGI</name>
<protein>
    <recommendedName>
        <fullName evidence="3">EF-hand domain-containing protein</fullName>
    </recommendedName>
</protein>
<dbReference type="AlphaFoldDB" id="A0A8W8I8G1"/>
<reference evidence="4" key="1">
    <citation type="submission" date="2022-08" db="UniProtKB">
        <authorList>
            <consortium name="EnsemblMetazoa"/>
        </authorList>
    </citation>
    <scope>IDENTIFICATION</scope>
    <source>
        <strain evidence="4">05x7-T-G4-1.051#20</strain>
    </source>
</reference>
<feature type="domain" description="EF-hand" evidence="3">
    <location>
        <begin position="81"/>
        <end position="116"/>
    </location>
</feature>
<organism evidence="4 5">
    <name type="scientific">Magallana gigas</name>
    <name type="common">Pacific oyster</name>
    <name type="synonym">Crassostrea gigas</name>
    <dbReference type="NCBI Taxonomy" id="29159"/>
    <lineage>
        <taxon>Eukaryota</taxon>
        <taxon>Metazoa</taxon>
        <taxon>Spiralia</taxon>
        <taxon>Lophotrochozoa</taxon>
        <taxon>Mollusca</taxon>
        <taxon>Bivalvia</taxon>
        <taxon>Autobranchia</taxon>
        <taxon>Pteriomorphia</taxon>
        <taxon>Ostreida</taxon>
        <taxon>Ostreoidea</taxon>
        <taxon>Ostreidae</taxon>
        <taxon>Magallana</taxon>
    </lineage>
</organism>
<dbReference type="PROSITE" id="PS50222">
    <property type="entry name" value="EF_HAND_2"/>
    <property type="match status" value="4"/>
</dbReference>
<evidence type="ECO:0000259" key="3">
    <source>
        <dbReference type="PROSITE" id="PS50222"/>
    </source>
</evidence>
<evidence type="ECO:0000313" key="5">
    <source>
        <dbReference type="Proteomes" id="UP000005408"/>
    </source>
</evidence>
<feature type="domain" description="EF-hand" evidence="3">
    <location>
        <begin position="7"/>
        <end position="42"/>
    </location>
</feature>
<dbReference type="SUPFAM" id="SSF47473">
    <property type="entry name" value="EF-hand"/>
    <property type="match status" value="1"/>
</dbReference>
<dbReference type="InterPro" id="IPR011992">
    <property type="entry name" value="EF-hand-dom_pair"/>
</dbReference>
<evidence type="ECO:0000313" key="4">
    <source>
        <dbReference type="EnsemblMetazoa" id="G12973.1:cds"/>
    </source>
</evidence>
<dbReference type="FunFam" id="1.10.238.10:FF:000178">
    <property type="entry name" value="Calmodulin-2 A"/>
    <property type="match status" value="1"/>
</dbReference>
<dbReference type="InterPro" id="IPR018247">
    <property type="entry name" value="EF_Hand_1_Ca_BS"/>
</dbReference>
<dbReference type="GO" id="GO:0005509">
    <property type="term" value="F:calcium ion binding"/>
    <property type="evidence" value="ECO:0007669"/>
    <property type="project" value="InterPro"/>
</dbReference>
<dbReference type="EnsemblMetazoa" id="G12973.1">
    <property type="protein sequence ID" value="G12973.1:cds"/>
    <property type="gene ID" value="G12973"/>
</dbReference>
<sequence length="148" mass="17250">MSKLPEEIKQEFREAFELFDKDGSGYINSRELLTVMRAFKQDPTKTEVQHLMQELDTNGNGKIEYEEFEKYMADHYKSAEEANSSMMEAFKLFDKDGSGKIDADELKEAMMRLGDKLSKEEAEDMIKTADLDKDGKIDYIEFIRMMQD</sequence>
<dbReference type="InterPro" id="IPR050230">
    <property type="entry name" value="CALM/Myosin/TropC-like"/>
</dbReference>
<dbReference type="Proteomes" id="UP000005408">
    <property type="component" value="Unassembled WGS sequence"/>
</dbReference>
<keyword evidence="5" id="KW-1185">Reference proteome</keyword>
<dbReference type="PANTHER" id="PTHR23048">
    <property type="entry name" value="MYOSIN LIGHT CHAIN 1, 3"/>
    <property type="match status" value="1"/>
</dbReference>
<proteinExistence type="predicted"/>
<evidence type="ECO:0000256" key="2">
    <source>
        <dbReference type="ARBA" id="ARBA00022837"/>
    </source>
</evidence>
<evidence type="ECO:0000256" key="1">
    <source>
        <dbReference type="ARBA" id="ARBA00022737"/>
    </source>
</evidence>
<keyword evidence="2" id="KW-0106">Calcium</keyword>
<accession>A0A8W8I8G1</accession>
<feature type="domain" description="EF-hand" evidence="3">
    <location>
        <begin position="117"/>
        <end position="148"/>
    </location>
</feature>
<dbReference type="PROSITE" id="PS00018">
    <property type="entry name" value="EF_HAND_1"/>
    <property type="match status" value="4"/>
</dbReference>
<dbReference type="PANTHER" id="PTHR23048:SF59">
    <property type="entry name" value="EF-HAND SUPERFAMILY PROTEIN"/>
    <property type="match status" value="1"/>
</dbReference>
<dbReference type="Gene3D" id="1.10.238.10">
    <property type="entry name" value="EF-hand"/>
    <property type="match status" value="2"/>
</dbReference>
<feature type="domain" description="EF-hand" evidence="3">
    <location>
        <begin position="43"/>
        <end position="78"/>
    </location>
</feature>